<dbReference type="PANTHER" id="PTHR43806:SF65">
    <property type="entry name" value="SERINE PROTEASE APRX"/>
    <property type="match status" value="1"/>
</dbReference>
<feature type="active site" description="Charge relay system" evidence="5 6">
    <location>
        <position position="69"/>
    </location>
</feature>
<dbReference type="PROSITE" id="PS51892">
    <property type="entry name" value="SUBTILASE"/>
    <property type="match status" value="1"/>
</dbReference>
<dbReference type="InterPro" id="IPR050131">
    <property type="entry name" value="Peptidase_S8_subtilisin-like"/>
</dbReference>
<evidence type="ECO:0000259" key="7">
    <source>
        <dbReference type="Pfam" id="PF00082"/>
    </source>
</evidence>
<evidence type="ECO:0000256" key="6">
    <source>
        <dbReference type="PROSITE-ProRule" id="PRU01240"/>
    </source>
</evidence>
<evidence type="ECO:0000313" key="8">
    <source>
        <dbReference type="EMBL" id="HAN27803.1"/>
    </source>
</evidence>
<evidence type="ECO:0000256" key="1">
    <source>
        <dbReference type="ARBA" id="ARBA00011073"/>
    </source>
</evidence>
<name>A0A3C1KMW2_9GAMM</name>
<dbReference type="EMBL" id="DMND01000122">
    <property type="protein sequence ID" value="HAN27803.1"/>
    <property type="molecule type" value="Genomic_DNA"/>
</dbReference>
<dbReference type="GO" id="GO:0004252">
    <property type="term" value="F:serine-type endopeptidase activity"/>
    <property type="evidence" value="ECO:0007669"/>
    <property type="project" value="UniProtKB-UniRule"/>
</dbReference>
<feature type="active site" description="Charge relay system" evidence="5 6">
    <location>
        <position position="109"/>
    </location>
</feature>
<dbReference type="InterPro" id="IPR000209">
    <property type="entry name" value="Peptidase_S8/S53_dom"/>
</dbReference>
<evidence type="ECO:0000256" key="3">
    <source>
        <dbReference type="ARBA" id="ARBA00022801"/>
    </source>
</evidence>
<keyword evidence="3 6" id="KW-0378">Hydrolase</keyword>
<gene>
    <name evidence="8" type="ORF">DCP75_08815</name>
</gene>
<keyword evidence="2 6" id="KW-0645">Protease</keyword>
<dbReference type="PROSITE" id="PS00136">
    <property type="entry name" value="SUBTILASE_ASP"/>
    <property type="match status" value="1"/>
</dbReference>
<evidence type="ECO:0000313" key="9">
    <source>
        <dbReference type="Proteomes" id="UP000259273"/>
    </source>
</evidence>
<accession>A0A3C1KMW2</accession>
<dbReference type="Pfam" id="PF00082">
    <property type="entry name" value="Peptidase_S8"/>
    <property type="match status" value="1"/>
</dbReference>
<evidence type="ECO:0000256" key="4">
    <source>
        <dbReference type="ARBA" id="ARBA00022825"/>
    </source>
</evidence>
<dbReference type="PANTHER" id="PTHR43806">
    <property type="entry name" value="PEPTIDASE S8"/>
    <property type="match status" value="1"/>
</dbReference>
<proteinExistence type="inferred from homology"/>
<organism evidence="8 9">
    <name type="scientific">Haliea salexigens</name>
    <dbReference type="NCBI Taxonomy" id="287487"/>
    <lineage>
        <taxon>Bacteria</taxon>
        <taxon>Pseudomonadati</taxon>
        <taxon>Pseudomonadota</taxon>
        <taxon>Gammaproteobacteria</taxon>
        <taxon>Cellvibrionales</taxon>
        <taxon>Halieaceae</taxon>
        <taxon>Haliea</taxon>
    </lineage>
</organism>
<dbReference type="SUPFAM" id="SSF52743">
    <property type="entry name" value="Subtilisin-like"/>
    <property type="match status" value="1"/>
</dbReference>
<comment type="similarity">
    <text evidence="1 6">Belongs to the peptidase S8 family.</text>
</comment>
<feature type="active site" description="Charge relay system" evidence="5 6">
    <location>
        <position position="307"/>
    </location>
</feature>
<dbReference type="Proteomes" id="UP000259273">
    <property type="component" value="Unassembled WGS sequence"/>
</dbReference>
<dbReference type="InterPro" id="IPR036852">
    <property type="entry name" value="Peptidase_S8/S53_dom_sf"/>
</dbReference>
<dbReference type="InterPro" id="IPR023827">
    <property type="entry name" value="Peptidase_S8_Asp-AS"/>
</dbReference>
<dbReference type="CDD" id="cd07487">
    <property type="entry name" value="Peptidases_S8_1"/>
    <property type="match status" value="1"/>
</dbReference>
<feature type="domain" description="Peptidase S8/S53" evidence="7">
    <location>
        <begin position="60"/>
        <end position="346"/>
    </location>
</feature>
<keyword evidence="4 6" id="KW-0720">Serine protease</keyword>
<reference evidence="8 9" key="1">
    <citation type="journal article" date="2018" name="Nat. Biotechnol.">
        <title>A standardized bacterial taxonomy based on genome phylogeny substantially revises the tree of life.</title>
        <authorList>
            <person name="Parks D.H."/>
            <person name="Chuvochina M."/>
            <person name="Waite D.W."/>
            <person name="Rinke C."/>
            <person name="Skarshewski A."/>
            <person name="Chaumeil P.A."/>
            <person name="Hugenholtz P."/>
        </authorList>
    </citation>
    <scope>NUCLEOTIDE SEQUENCE [LARGE SCALE GENOMIC DNA]</scope>
    <source>
        <strain evidence="8">UBA9158</strain>
    </source>
</reference>
<comment type="caution">
    <text evidence="8">The sequence shown here is derived from an EMBL/GenBank/DDBJ whole genome shotgun (WGS) entry which is preliminary data.</text>
</comment>
<evidence type="ECO:0000256" key="5">
    <source>
        <dbReference type="PIRSR" id="PIRSR615500-1"/>
    </source>
</evidence>
<dbReference type="PRINTS" id="PR00723">
    <property type="entry name" value="SUBTILISIN"/>
</dbReference>
<evidence type="ECO:0000256" key="2">
    <source>
        <dbReference type="ARBA" id="ARBA00022670"/>
    </source>
</evidence>
<protein>
    <submittedName>
        <fullName evidence="8">Alkaline serine protease</fullName>
    </submittedName>
</protein>
<sequence>VPASTSDLHDQWQQSDFQITLQFGTSCTLKLIPGYADYLSDTYYPRVSGAADLHRHGITGRGVTVAVLDSGLWEHPAMATDTEGEPRIIGRYDAINNRASVPVPDASGHGTHMSSVIANSERVLTHGQPDGSYKGIAPDAQLVAIKAFDDEGQGDFLDIVRGIQWVVEHREQLNIRVLNLSFAARPRWPYFLDPINQALMQAWAAGITVVAAAGNEGPEPMTIGSPGNLPYIITVGAYTDSWTVDDRNDDYIPGFSSRGPTPSGHIKPDLVAPGGHIAGLASPGSTLTRKHPNYMISSGELVMTGTSQASALVSGIAALLLQLEPELTPDDVKCKLMSSAEPAIHQNGRLYYSPFLQGSGAVSATRAVTLGATGCGNQGLDIARDIRGETHYEGPAIVGETREPTLPGLQDLLTPKPTEDAPSDALRWGVKAHIEREDGEPPSADLPVDWLEIYTAERSRIEALSRQDNGESPR</sequence>
<dbReference type="GO" id="GO:0006508">
    <property type="term" value="P:proteolysis"/>
    <property type="evidence" value="ECO:0007669"/>
    <property type="project" value="UniProtKB-KW"/>
</dbReference>
<dbReference type="InterPro" id="IPR015500">
    <property type="entry name" value="Peptidase_S8_subtilisin-rel"/>
</dbReference>
<dbReference type="Gene3D" id="3.40.50.200">
    <property type="entry name" value="Peptidase S8/S53 domain"/>
    <property type="match status" value="1"/>
</dbReference>
<dbReference type="STRING" id="1121937.GCA_000423125_01740"/>
<feature type="non-terminal residue" evidence="8">
    <location>
        <position position="1"/>
    </location>
</feature>
<dbReference type="AlphaFoldDB" id="A0A3C1KMW2"/>